<dbReference type="EMBL" id="UZAE01004404">
    <property type="protein sequence ID" value="VDO01171.1"/>
    <property type="molecule type" value="Genomic_DNA"/>
</dbReference>
<sequence>MYVMLFVVPVELKVSIEFILICGCGESVTVPNLNKPPDNKCALRVPKTTLGTGRVSAGIFKPEATTGKRRVKRKGYYALSKEYIVAKKLLSKVSCSSEKPSSGLHIMGNEIRLTPSAGDLQVDSNKSKGDKQRPVKRIPDLKNSKLKFPQKATEGKVNEKLLNSGRKMEVKDNESVDVNSEDDDDKEETHLEDNEQFSDADDANSSCGTPDPQYEYHDIDVSATKFELEELLKSHGRFFPEWKEIPGLGIQINLPEEDTDEKEKDEIFEGIFNEAKQTSSIPDRYLIAARNVYSALDYAIHRSEKMVAYPDLINASGPGFREHLHSPLLLCDPTLVPPVSSHEGCKVESDPLNVCSPLVCLTMDDVRRVVDGDDLIDRVVFDLDELITQEKSDGSRNGGVVLNNSDELL</sequence>
<evidence type="ECO:0000313" key="3">
    <source>
        <dbReference type="Proteomes" id="UP000278807"/>
    </source>
</evidence>
<protein>
    <submittedName>
        <fullName evidence="4">Bromo domain-containing protein</fullName>
    </submittedName>
</protein>
<evidence type="ECO:0000256" key="1">
    <source>
        <dbReference type="SAM" id="MobiDB-lite"/>
    </source>
</evidence>
<name>A0A0R3TE24_RODNA</name>
<evidence type="ECO:0000313" key="2">
    <source>
        <dbReference type="EMBL" id="VDO01171.1"/>
    </source>
</evidence>
<dbReference type="AlphaFoldDB" id="A0A0R3TE24"/>
<evidence type="ECO:0000313" key="4">
    <source>
        <dbReference type="WBParaSite" id="HNAJ_0000531301-mRNA-1"/>
    </source>
</evidence>
<reference evidence="4" key="1">
    <citation type="submission" date="2017-02" db="UniProtKB">
        <authorList>
            <consortium name="WormBaseParasite"/>
        </authorList>
    </citation>
    <scope>IDENTIFICATION</scope>
</reference>
<feature type="compositionally biased region" description="Basic and acidic residues" evidence="1">
    <location>
        <begin position="125"/>
        <end position="143"/>
    </location>
</feature>
<keyword evidence="3" id="KW-1185">Reference proteome</keyword>
<feature type="region of interest" description="Disordered" evidence="1">
    <location>
        <begin position="115"/>
        <end position="215"/>
    </location>
</feature>
<organism evidence="4">
    <name type="scientific">Rodentolepis nana</name>
    <name type="common">Dwarf tapeworm</name>
    <name type="synonym">Hymenolepis nana</name>
    <dbReference type="NCBI Taxonomy" id="102285"/>
    <lineage>
        <taxon>Eukaryota</taxon>
        <taxon>Metazoa</taxon>
        <taxon>Spiralia</taxon>
        <taxon>Lophotrochozoa</taxon>
        <taxon>Platyhelminthes</taxon>
        <taxon>Cestoda</taxon>
        <taxon>Eucestoda</taxon>
        <taxon>Cyclophyllidea</taxon>
        <taxon>Hymenolepididae</taxon>
        <taxon>Rodentolepis</taxon>
    </lineage>
</organism>
<accession>A0A0R3TE24</accession>
<dbReference type="WBParaSite" id="HNAJ_0000531301-mRNA-1">
    <property type="protein sequence ID" value="HNAJ_0000531301-mRNA-1"/>
    <property type="gene ID" value="HNAJ_0000531301"/>
</dbReference>
<reference evidence="2 3" key="2">
    <citation type="submission" date="2018-11" db="EMBL/GenBank/DDBJ databases">
        <authorList>
            <consortium name="Pathogen Informatics"/>
        </authorList>
    </citation>
    <scope>NUCLEOTIDE SEQUENCE [LARGE SCALE GENOMIC DNA]</scope>
</reference>
<dbReference type="Proteomes" id="UP000278807">
    <property type="component" value="Unassembled WGS sequence"/>
</dbReference>
<proteinExistence type="predicted"/>
<gene>
    <name evidence="2" type="ORF">HNAJ_LOCUS5311</name>
</gene>